<accession>A0AAD3HMA8</accession>
<name>A0AAD3HMA8_9CHLO</name>
<protein>
    <submittedName>
        <fullName evidence="1">Uncharacterized protein</fullName>
    </submittedName>
</protein>
<organism evidence="1 2">
    <name type="scientific">Astrephomene gubernaculifera</name>
    <dbReference type="NCBI Taxonomy" id="47775"/>
    <lineage>
        <taxon>Eukaryota</taxon>
        <taxon>Viridiplantae</taxon>
        <taxon>Chlorophyta</taxon>
        <taxon>core chlorophytes</taxon>
        <taxon>Chlorophyceae</taxon>
        <taxon>CS clade</taxon>
        <taxon>Chlamydomonadales</taxon>
        <taxon>Astrephomenaceae</taxon>
        <taxon>Astrephomene</taxon>
    </lineage>
</organism>
<gene>
    <name evidence="1" type="ORF">Agub_g7375</name>
</gene>
<evidence type="ECO:0000313" key="1">
    <source>
        <dbReference type="EMBL" id="GFR45918.1"/>
    </source>
</evidence>
<proteinExistence type="predicted"/>
<feature type="non-terminal residue" evidence="1">
    <location>
        <position position="1"/>
    </location>
</feature>
<keyword evidence="2" id="KW-1185">Reference proteome</keyword>
<reference evidence="1 2" key="1">
    <citation type="journal article" date="2021" name="Sci. Rep.">
        <title>Genome sequencing of the multicellular alga Astrephomene provides insights into convergent evolution of germ-soma differentiation.</title>
        <authorList>
            <person name="Yamashita S."/>
            <person name="Yamamoto K."/>
            <person name="Matsuzaki R."/>
            <person name="Suzuki S."/>
            <person name="Yamaguchi H."/>
            <person name="Hirooka S."/>
            <person name="Minakuchi Y."/>
            <person name="Miyagishima S."/>
            <person name="Kawachi M."/>
            <person name="Toyoda A."/>
            <person name="Nozaki H."/>
        </authorList>
    </citation>
    <scope>NUCLEOTIDE SEQUENCE [LARGE SCALE GENOMIC DNA]</scope>
    <source>
        <strain evidence="1 2">NIES-4017</strain>
    </source>
</reference>
<feature type="non-terminal residue" evidence="1">
    <location>
        <position position="164"/>
    </location>
</feature>
<dbReference type="EMBL" id="BMAR01000011">
    <property type="protein sequence ID" value="GFR45918.1"/>
    <property type="molecule type" value="Genomic_DNA"/>
</dbReference>
<dbReference type="AlphaFoldDB" id="A0AAD3HMA8"/>
<comment type="caution">
    <text evidence="1">The sequence shown here is derived from an EMBL/GenBank/DDBJ whole genome shotgun (WGS) entry which is preliminary data.</text>
</comment>
<sequence>PQGAATDASALPRATSSAAAAATTAAAAAASRAARTGATSVFTSVPLAAAAAAVGSSTCRTATASKLSTSARWLALLDALAPLCGLNFDYWIEAGAGSGATGGGGSGGTGQRPSLAAAAAYAARVGQRYGKAVPGTAAAALLHEPLLRCFSLQYIQALRRTPEA</sequence>
<evidence type="ECO:0000313" key="2">
    <source>
        <dbReference type="Proteomes" id="UP001054857"/>
    </source>
</evidence>
<dbReference type="Proteomes" id="UP001054857">
    <property type="component" value="Unassembled WGS sequence"/>
</dbReference>